<proteinExistence type="predicted"/>
<feature type="non-terminal residue" evidence="1">
    <location>
        <position position="1"/>
    </location>
</feature>
<accession>A0A382RJJ9</accession>
<dbReference type="AlphaFoldDB" id="A0A382RJJ9"/>
<reference evidence="1" key="1">
    <citation type="submission" date="2018-05" db="EMBL/GenBank/DDBJ databases">
        <authorList>
            <person name="Lanie J.A."/>
            <person name="Ng W.-L."/>
            <person name="Kazmierczak K.M."/>
            <person name="Andrzejewski T.M."/>
            <person name="Davidsen T.M."/>
            <person name="Wayne K.J."/>
            <person name="Tettelin H."/>
            <person name="Glass J.I."/>
            <person name="Rusch D."/>
            <person name="Podicherti R."/>
            <person name="Tsui H.-C.T."/>
            <person name="Winkler M.E."/>
        </authorList>
    </citation>
    <scope>NUCLEOTIDE SEQUENCE</scope>
</reference>
<dbReference type="EMBL" id="UINC01122202">
    <property type="protein sequence ID" value="SVC97869.1"/>
    <property type="molecule type" value="Genomic_DNA"/>
</dbReference>
<name>A0A382RJJ9_9ZZZZ</name>
<sequence>VTSACQGLKEADLKIEPLAGKVFHFESDVVGLAEYQVEL</sequence>
<evidence type="ECO:0000313" key="1">
    <source>
        <dbReference type="EMBL" id="SVC97869.1"/>
    </source>
</evidence>
<protein>
    <submittedName>
        <fullName evidence="1">Uncharacterized protein</fullName>
    </submittedName>
</protein>
<organism evidence="1">
    <name type="scientific">marine metagenome</name>
    <dbReference type="NCBI Taxonomy" id="408172"/>
    <lineage>
        <taxon>unclassified sequences</taxon>
        <taxon>metagenomes</taxon>
        <taxon>ecological metagenomes</taxon>
    </lineage>
</organism>
<gene>
    <name evidence="1" type="ORF">METZ01_LOCUS350723</name>
</gene>